<evidence type="ECO:0000256" key="1">
    <source>
        <dbReference type="SAM" id="MobiDB-lite"/>
    </source>
</evidence>
<gene>
    <name evidence="3" type="ORF">JOC83_002922</name>
</gene>
<evidence type="ECO:0008006" key="5">
    <source>
        <dbReference type="Google" id="ProtNLM"/>
    </source>
</evidence>
<evidence type="ECO:0000256" key="2">
    <source>
        <dbReference type="SAM" id="SignalP"/>
    </source>
</evidence>
<protein>
    <recommendedName>
        <fullName evidence="5">BON domain-containing protein</fullName>
    </recommendedName>
</protein>
<feature type="compositionally biased region" description="Polar residues" evidence="1">
    <location>
        <begin position="48"/>
        <end position="70"/>
    </location>
</feature>
<accession>A0ABS2QXC5</accession>
<evidence type="ECO:0000313" key="3">
    <source>
        <dbReference type="EMBL" id="MBM7704072.1"/>
    </source>
</evidence>
<dbReference type="Proteomes" id="UP000809829">
    <property type="component" value="Unassembled WGS sequence"/>
</dbReference>
<feature type="region of interest" description="Disordered" evidence="1">
    <location>
        <begin position="39"/>
        <end position="70"/>
    </location>
</feature>
<keyword evidence="2" id="KW-0732">Signal</keyword>
<keyword evidence="4" id="KW-1185">Reference proteome</keyword>
<proteinExistence type="predicted"/>
<evidence type="ECO:0000313" key="4">
    <source>
        <dbReference type="Proteomes" id="UP000809829"/>
    </source>
</evidence>
<reference evidence="3 4" key="1">
    <citation type="submission" date="2021-01" db="EMBL/GenBank/DDBJ databases">
        <title>Genomic Encyclopedia of Type Strains, Phase IV (KMG-IV): sequencing the most valuable type-strain genomes for metagenomic binning, comparative biology and taxonomic classification.</title>
        <authorList>
            <person name="Goeker M."/>
        </authorList>
    </citation>
    <scope>NUCLEOTIDE SEQUENCE [LARGE SCALE GENOMIC DNA]</scope>
    <source>
        <strain evidence="3 4">DSM 104297</strain>
    </source>
</reference>
<dbReference type="RefSeq" id="WP_205188086.1">
    <property type="nucleotide sequence ID" value="NZ_JAFBFC010000005.1"/>
</dbReference>
<comment type="caution">
    <text evidence="3">The sequence shown here is derived from an EMBL/GenBank/DDBJ whole genome shotgun (WGS) entry which is preliminary data.</text>
</comment>
<sequence length="140" mass="15820">MKKIILLSILCLAACSGQSNQANERENKDGSQLMTYTKSEKEMKQETENYLESTDQNPNFPNTTPMRSQSMNNNKKFEEIIHATTPYEVGNVVVNGRDAWVTIHTGQEMSAAEQKETAKEVTHLLSKGLPRLHFHVNVKP</sequence>
<feature type="signal peptide" evidence="2">
    <location>
        <begin position="1"/>
        <end position="21"/>
    </location>
</feature>
<name>A0ABS2QXC5_9BACI</name>
<dbReference type="EMBL" id="JAFBFC010000005">
    <property type="protein sequence ID" value="MBM7704072.1"/>
    <property type="molecule type" value="Genomic_DNA"/>
</dbReference>
<feature type="chain" id="PRO_5046543134" description="BON domain-containing protein" evidence="2">
    <location>
        <begin position="22"/>
        <end position="140"/>
    </location>
</feature>
<organism evidence="3 4">
    <name type="scientific">Priestia iocasae</name>
    <dbReference type="NCBI Taxonomy" id="2291674"/>
    <lineage>
        <taxon>Bacteria</taxon>
        <taxon>Bacillati</taxon>
        <taxon>Bacillota</taxon>
        <taxon>Bacilli</taxon>
        <taxon>Bacillales</taxon>
        <taxon>Bacillaceae</taxon>
        <taxon>Priestia</taxon>
    </lineage>
</organism>